<dbReference type="Pfam" id="PF01477">
    <property type="entry name" value="PLAT"/>
    <property type="match status" value="1"/>
</dbReference>
<evidence type="ECO:0000256" key="3">
    <source>
        <dbReference type="ARBA" id="ARBA00022692"/>
    </source>
</evidence>
<keyword evidence="5 10" id="KW-1133">Transmembrane helix</keyword>
<evidence type="ECO:0000313" key="13">
    <source>
        <dbReference type="EMBL" id="WAQ94086.1"/>
    </source>
</evidence>
<dbReference type="PROSITE" id="PS50221">
    <property type="entry name" value="GAIN_B"/>
    <property type="match status" value="1"/>
</dbReference>
<dbReference type="PANTHER" id="PTHR46730">
    <property type="entry name" value="POLYCYSTIN-1"/>
    <property type="match status" value="1"/>
</dbReference>
<dbReference type="InterPro" id="IPR001024">
    <property type="entry name" value="PLAT/LH2_dom"/>
</dbReference>
<dbReference type="Pfam" id="PF01825">
    <property type="entry name" value="GPS"/>
    <property type="match status" value="1"/>
</dbReference>
<keyword evidence="7" id="KW-1015">Disulfide bond</keyword>
<feature type="domain" description="GAIN-B" evidence="12">
    <location>
        <begin position="1"/>
        <end position="135"/>
    </location>
</feature>
<comment type="similarity">
    <text evidence="2">Belongs to the polycystin family.</text>
</comment>
<dbReference type="SMART" id="SM00308">
    <property type="entry name" value="LH2"/>
    <property type="match status" value="1"/>
</dbReference>
<dbReference type="InterPro" id="IPR046338">
    <property type="entry name" value="GAIN_dom_sf"/>
</dbReference>
<dbReference type="Proteomes" id="UP001164746">
    <property type="component" value="Chromosome 1"/>
</dbReference>
<evidence type="ECO:0000259" key="12">
    <source>
        <dbReference type="PROSITE" id="PS50221"/>
    </source>
</evidence>
<keyword evidence="3 10" id="KW-0812">Transmembrane</keyword>
<dbReference type="InterPro" id="IPR000203">
    <property type="entry name" value="GPS"/>
</dbReference>
<dbReference type="Gene3D" id="2.60.60.20">
    <property type="entry name" value="PLAT/LH2 domain"/>
    <property type="match status" value="1"/>
</dbReference>
<evidence type="ECO:0000256" key="2">
    <source>
        <dbReference type="ARBA" id="ARBA00007200"/>
    </source>
</evidence>
<evidence type="ECO:0000256" key="9">
    <source>
        <dbReference type="SAM" id="MobiDB-lite"/>
    </source>
</evidence>
<evidence type="ECO:0000259" key="11">
    <source>
        <dbReference type="PROSITE" id="PS50095"/>
    </source>
</evidence>
<feature type="region of interest" description="Disordered" evidence="9">
    <location>
        <begin position="369"/>
        <end position="397"/>
    </location>
</feature>
<dbReference type="PROSITE" id="PS50095">
    <property type="entry name" value="PLAT"/>
    <property type="match status" value="1"/>
</dbReference>
<keyword evidence="14" id="KW-1185">Reference proteome</keyword>
<gene>
    <name evidence="13" type="ORF">MAR_006557</name>
</gene>
<evidence type="ECO:0000256" key="4">
    <source>
        <dbReference type="ARBA" id="ARBA00022737"/>
    </source>
</evidence>
<evidence type="ECO:0000256" key="1">
    <source>
        <dbReference type="ARBA" id="ARBA00004370"/>
    </source>
</evidence>
<comment type="caution">
    <text evidence="8">Lacks conserved residue(s) required for the propagation of feature annotation.</text>
</comment>
<dbReference type="SMART" id="SM00303">
    <property type="entry name" value="GPS"/>
    <property type="match status" value="1"/>
</dbReference>
<name>A0ABY7DBX1_MYAAR</name>
<dbReference type="InterPro" id="IPR057244">
    <property type="entry name" value="GAIN_B"/>
</dbReference>
<evidence type="ECO:0000256" key="10">
    <source>
        <dbReference type="SAM" id="Phobius"/>
    </source>
</evidence>
<feature type="non-terminal residue" evidence="13">
    <location>
        <position position="1"/>
    </location>
</feature>
<feature type="region of interest" description="Disordered" evidence="9">
    <location>
        <begin position="519"/>
        <end position="577"/>
    </location>
</feature>
<organism evidence="13 14">
    <name type="scientific">Mya arenaria</name>
    <name type="common">Soft-shell clam</name>
    <dbReference type="NCBI Taxonomy" id="6604"/>
    <lineage>
        <taxon>Eukaryota</taxon>
        <taxon>Metazoa</taxon>
        <taxon>Spiralia</taxon>
        <taxon>Lophotrochozoa</taxon>
        <taxon>Mollusca</taxon>
        <taxon>Bivalvia</taxon>
        <taxon>Autobranchia</taxon>
        <taxon>Heteroconchia</taxon>
        <taxon>Euheterodonta</taxon>
        <taxon>Imparidentia</taxon>
        <taxon>Neoheterodontei</taxon>
        <taxon>Myida</taxon>
        <taxon>Myoidea</taxon>
        <taxon>Myidae</taxon>
        <taxon>Mya</taxon>
    </lineage>
</organism>
<feature type="compositionally biased region" description="Polar residues" evidence="9">
    <location>
        <begin position="542"/>
        <end position="554"/>
    </location>
</feature>
<accession>A0ABY7DBX1</accession>
<feature type="transmembrane region" description="Helical" evidence="10">
    <location>
        <begin position="150"/>
        <end position="170"/>
    </location>
</feature>
<dbReference type="InterPro" id="IPR036392">
    <property type="entry name" value="PLAT/LH2_dom_sf"/>
</dbReference>
<keyword evidence="6 10" id="KW-0472">Membrane</keyword>
<proteinExistence type="inferred from homology"/>
<evidence type="ECO:0000313" key="14">
    <source>
        <dbReference type="Proteomes" id="UP001164746"/>
    </source>
</evidence>
<protein>
    <submittedName>
        <fullName evidence="13">PK1L1-like protein</fullName>
    </submittedName>
</protein>
<feature type="compositionally biased region" description="Polar residues" evidence="9">
    <location>
        <begin position="561"/>
        <end position="577"/>
    </location>
</feature>
<evidence type="ECO:0000256" key="6">
    <source>
        <dbReference type="ARBA" id="ARBA00023136"/>
    </source>
</evidence>
<dbReference type="EMBL" id="CP111012">
    <property type="protein sequence ID" value="WAQ94086.1"/>
    <property type="molecule type" value="Genomic_DNA"/>
</dbReference>
<feature type="domain" description="PLAT" evidence="11">
    <location>
        <begin position="194"/>
        <end position="312"/>
    </location>
</feature>
<keyword evidence="4" id="KW-0677">Repeat</keyword>
<dbReference type="PANTHER" id="PTHR46730:SF1">
    <property type="entry name" value="PLAT DOMAIN-CONTAINING PROTEIN"/>
    <property type="match status" value="1"/>
</dbReference>
<feature type="compositionally biased region" description="Polar residues" evidence="9">
    <location>
        <begin position="521"/>
        <end position="535"/>
    </location>
</feature>
<dbReference type="SUPFAM" id="SSF49723">
    <property type="entry name" value="Lipase/lipooxygenase domain (PLAT/LH2 domain)"/>
    <property type="match status" value="1"/>
</dbReference>
<reference evidence="13" key="1">
    <citation type="submission" date="2022-11" db="EMBL/GenBank/DDBJ databases">
        <title>Centuries of genome instability and evolution in soft-shell clam transmissible cancer (bioRxiv).</title>
        <authorList>
            <person name="Hart S.F.M."/>
            <person name="Yonemitsu M.A."/>
            <person name="Giersch R.M."/>
            <person name="Beal B.F."/>
            <person name="Arriagada G."/>
            <person name="Davis B.W."/>
            <person name="Ostrander E.A."/>
            <person name="Goff S.P."/>
            <person name="Metzger M.J."/>
        </authorList>
    </citation>
    <scope>NUCLEOTIDE SEQUENCE</scope>
    <source>
        <strain evidence="13">MELC-2E11</strain>
        <tissue evidence="13">Siphon/mantle</tissue>
    </source>
</reference>
<evidence type="ECO:0000256" key="8">
    <source>
        <dbReference type="PROSITE-ProRule" id="PRU00152"/>
    </source>
</evidence>
<sequence>MEQNMETKRKIGRKKIFLKPPSPSNYKFKYDLGIDENVLDIFLPPGSLNDTGLYYIGLVDSTFNTGRQRPLEVTHRNYSLKLWWGQCLYWNSHKELWLPDGCFITPSSSLEVTECSCNQSTMFGASLQLTPNKLSFTDIEGFFSPNENPVALTLLGIVVLLYVLLLFCCYHGDLHDNRKGGIVYLLDNTPLDQQKYEITMETGFWRNAGTTSKISIILHGEEGMSETRELISEDDRPMFERNSRDKFILTLPDSIGRIWKVQVWHNNFGPSPSWYLSRVIVRDLITGVQYMFLCEKWLAVEEQDGKAYMTKAVEYMADFHIWLSILTCPPNSGFMRCERLTVCLTMILAYMCLNAMWYRTAVTEPKHASCSQSSPDTVAEWEPEFPSGKPNEADSVDSSEQIQPIMTYSLLDQSILNWPNIQTWAQKQWRKRQQTHTRGNQEFVILVFQPFLSDLGNSGGGSEVLGHSNHCNLGLSPPHHDIPGVNPMDLAALQRYGLSEMDQASSGFEDCSSLIRPKASMDSTHTTAAPSVNESTRVHKPQSISDSLAVSTKLPSEAGTVKTSKAPSISSTASNKS</sequence>
<evidence type="ECO:0000256" key="7">
    <source>
        <dbReference type="ARBA" id="ARBA00023157"/>
    </source>
</evidence>
<comment type="subcellular location">
    <subcellularLocation>
        <location evidence="1">Membrane</location>
    </subcellularLocation>
</comment>
<dbReference type="Gene3D" id="2.60.220.50">
    <property type="match status" value="1"/>
</dbReference>
<evidence type="ECO:0000256" key="5">
    <source>
        <dbReference type="ARBA" id="ARBA00022989"/>
    </source>
</evidence>